<sequence>MSVPDFAAPSLARGQTSGERHDSTRYTAIEHSPDTAGQTLSWDHQGTRTSASWFSANARPAPKNVVVVDDRLTADAAMRNAARGMAMLWLGDFHNAKQMLSAIDRRLSKAASGKSSRKTQTDAEKFYAIRQGRAQRARMMSLILVPLNLDTADGEAALELPRAPRVGPAVAFGYPQQSGSAATSAVVSLQELTGVLSAYQWHLNGVEVPALGQKIHPGYGTFLPTRHEYVDLVAKAPLNTTELAFDIGTGTGVLAAVLVARGVQTVIGTDIHQRAVDCANDNFARLAISDSARAELTSMFPAGRAPLVICNPPWLPGSAPTTLDAAVYDPGSKMLLQFLRGLPKHLTQHGEGWLIISDLAELLGLRSRQLLLDAIDDAGLEVIDRLDTLPTHGRATDDSDILHAARSREVTSLWRLRTKA</sequence>
<dbReference type="InterPro" id="IPR029063">
    <property type="entry name" value="SAM-dependent_MTases_sf"/>
</dbReference>
<dbReference type="Proteomes" id="UP000606115">
    <property type="component" value="Unassembled WGS sequence"/>
</dbReference>
<dbReference type="EMBL" id="BMKX01000004">
    <property type="protein sequence ID" value="GGJ61892.1"/>
    <property type="molecule type" value="Genomic_DNA"/>
</dbReference>
<accession>A0ABQ2DL87</accession>
<keyword evidence="2" id="KW-0489">Methyltransferase</keyword>
<evidence type="ECO:0000313" key="3">
    <source>
        <dbReference type="Proteomes" id="UP000606115"/>
    </source>
</evidence>
<comment type="caution">
    <text evidence="2">The sequence shown here is derived from an EMBL/GenBank/DDBJ whole genome shotgun (WGS) entry which is preliminary data.</text>
</comment>
<dbReference type="Gene3D" id="3.40.50.150">
    <property type="entry name" value="Vaccinia Virus protein VP39"/>
    <property type="match status" value="1"/>
</dbReference>
<dbReference type="GeneID" id="303304450"/>
<dbReference type="PROSITE" id="PS00092">
    <property type="entry name" value="N6_MTASE"/>
    <property type="match status" value="1"/>
</dbReference>
<dbReference type="SUPFAM" id="SSF53335">
    <property type="entry name" value="S-adenosyl-L-methionine-dependent methyltransferases"/>
    <property type="match status" value="1"/>
</dbReference>
<evidence type="ECO:0000256" key="1">
    <source>
        <dbReference type="SAM" id="MobiDB-lite"/>
    </source>
</evidence>
<protein>
    <submittedName>
        <fullName evidence="2">Methylase</fullName>
    </submittedName>
</protein>
<gene>
    <name evidence="2" type="ORF">GCM10007173_20940</name>
</gene>
<evidence type="ECO:0000313" key="2">
    <source>
        <dbReference type="EMBL" id="GGJ61892.1"/>
    </source>
</evidence>
<dbReference type="GO" id="GO:0032259">
    <property type="term" value="P:methylation"/>
    <property type="evidence" value="ECO:0007669"/>
    <property type="project" value="UniProtKB-KW"/>
</dbReference>
<dbReference type="CDD" id="cd02440">
    <property type="entry name" value="AdoMet_MTases"/>
    <property type="match status" value="1"/>
</dbReference>
<feature type="region of interest" description="Disordered" evidence="1">
    <location>
        <begin position="1"/>
        <end position="22"/>
    </location>
</feature>
<keyword evidence="2" id="KW-0808">Transferase</keyword>
<reference evidence="3" key="1">
    <citation type="journal article" date="2019" name="Int. J. Syst. Evol. Microbiol.">
        <title>The Global Catalogue of Microorganisms (GCM) 10K type strain sequencing project: providing services to taxonomists for standard genome sequencing and annotation.</title>
        <authorList>
            <consortium name="The Broad Institute Genomics Platform"/>
            <consortium name="The Broad Institute Genome Sequencing Center for Infectious Disease"/>
            <person name="Wu L."/>
            <person name="Ma J."/>
        </authorList>
    </citation>
    <scope>NUCLEOTIDE SEQUENCE [LARGE SCALE GENOMIC DNA]</scope>
    <source>
        <strain evidence="3">CGMCC 1.3685</strain>
    </source>
</reference>
<dbReference type="Pfam" id="PF06325">
    <property type="entry name" value="PrmA"/>
    <property type="match status" value="1"/>
</dbReference>
<name>A0ABQ2DL87_9MICC</name>
<organism evidence="2 3">
    <name type="scientific">Glutamicibacter ardleyensis</name>
    <dbReference type="NCBI Taxonomy" id="225894"/>
    <lineage>
        <taxon>Bacteria</taxon>
        <taxon>Bacillati</taxon>
        <taxon>Actinomycetota</taxon>
        <taxon>Actinomycetes</taxon>
        <taxon>Micrococcales</taxon>
        <taxon>Micrococcaceae</taxon>
        <taxon>Glutamicibacter</taxon>
    </lineage>
</organism>
<dbReference type="GO" id="GO:0008168">
    <property type="term" value="F:methyltransferase activity"/>
    <property type="evidence" value="ECO:0007669"/>
    <property type="project" value="UniProtKB-KW"/>
</dbReference>
<proteinExistence type="predicted"/>
<dbReference type="InterPro" id="IPR002052">
    <property type="entry name" value="DNA_methylase_N6_adenine_CS"/>
</dbReference>
<keyword evidence="3" id="KW-1185">Reference proteome</keyword>
<dbReference type="RefSeq" id="WP_308422415.1">
    <property type="nucleotide sequence ID" value="NZ_BMKX01000004.1"/>
</dbReference>